<name>A0AAN7LZH6_TRANT</name>
<gene>
    <name evidence="1" type="ORF">SAY86_019834</name>
</gene>
<reference evidence="1 2" key="1">
    <citation type="journal article" date="2023" name="Hortic Res">
        <title>Pangenome of water caltrop reveals structural variations and asymmetric subgenome divergence after allopolyploidization.</title>
        <authorList>
            <person name="Zhang X."/>
            <person name="Chen Y."/>
            <person name="Wang L."/>
            <person name="Yuan Y."/>
            <person name="Fang M."/>
            <person name="Shi L."/>
            <person name="Lu R."/>
            <person name="Comes H.P."/>
            <person name="Ma Y."/>
            <person name="Chen Y."/>
            <person name="Huang G."/>
            <person name="Zhou Y."/>
            <person name="Zheng Z."/>
            <person name="Qiu Y."/>
        </authorList>
    </citation>
    <scope>NUCLEOTIDE SEQUENCE [LARGE SCALE GENOMIC DNA]</scope>
    <source>
        <strain evidence="1">F231</strain>
    </source>
</reference>
<keyword evidence="2" id="KW-1185">Reference proteome</keyword>
<sequence>MRILCFAKTASCCEIQSQDLLGRNRICNWENVMIFIYHVKADFFKVSSLSFLPYKEIWRCIQQTHGSRDGTDHRILPPKLDTAAWSGSNEYAVPGQFFALAAHSRTLKTASSITSSLITPDLHTA</sequence>
<dbReference type="Proteomes" id="UP001346149">
    <property type="component" value="Unassembled WGS sequence"/>
</dbReference>
<organism evidence="1 2">
    <name type="scientific">Trapa natans</name>
    <name type="common">Water chestnut</name>
    <dbReference type="NCBI Taxonomy" id="22666"/>
    <lineage>
        <taxon>Eukaryota</taxon>
        <taxon>Viridiplantae</taxon>
        <taxon>Streptophyta</taxon>
        <taxon>Embryophyta</taxon>
        <taxon>Tracheophyta</taxon>
        <taxon>Spermatophyta</taxon>
        <taxon>Magnoliopsida</taxon>
        <taxon>eudicotyledons</taxon>
        <taxon>Gunneridae</taxon>
        <taxon>Pentapetalae</taxon>
        <taxon>rosids</taxon>
        <taxon>malvids</taxon>
        <taxon>Myrtales</taxon>
        <taxon>Lythraceae</taxon>
        <taxon>Trapa</taxon>
    </lineage>
</organism>
<protein>
    <submittedName>
        <fullName evidence="1">Uncharacterized protein</fullName>
    </submittedName>
</protein>
<proteinExistence type="predicted"/>
<evidence type="ECO:0000313" key="1">
    <source>
        <dbReference type="EMBL" id="KAK4788515.1"/>
    </source>
</evidence>
<dbReference type="EMBL" id="JAXQNO010000011">
    <property type="protein sequence ID" value="KAK4788515.1"/>
    <property type="molecule type" value="Genomic_DNA"/>
</dbReference>
<dbReference type="AlphaFoldDB" id="A0AAN7LZH6"/>
<accession>A0AAN7LZH6</accession>
<comment type="caution">
    <text evidence="1">The sequence shown here is derived from an EMBL/GenBank/DDBJ whole genome shotgun (WGS) entry which is preliminary data.</text>
</comment>
<evidence type="ECO:0000313" key="2">
    <source>
        <dbReference type="Proteomes" id="UP001346149"/>
    </source>
</evidence>